<name>A0AAV6Q1S2_SOLSE</name>
<reference evidence="5 6" key="1">
    <citation type="journal article" date="2021" name="Sci. Rep.">
        <title>Chromosome anchoring in Senegalese sole (Solea senegalensis) reveals sex-associated markers and genome rearrangements in flatfish.</title>
        <authorList>
            <person name="Guerrero-Cozar I."/>
            <person name="Gomez-Garrido J."/>
            <person name="Berbel C."/>
            <person name="Martinez-Blanch J.F."/>
            <person name="Alioto T."/>
            <person name="Claros M.G."/>
            <person name="Gagnaire P.A."/>
            <person name="Manchado M."/>
        </authorList>
    </citation>
    <scope>NUCLEOTIDE SEQUENCE [LARGE SCALE GENOMIC DNA]</scope>
    <source>
        <strain evidence="5">Sse05_10M</strain>
    </source>
</reference>
<evidence type="ECO:0000259" key="4">
    <source>
        <dbReference type="PROSITE" id="PS50998"/>
    </source>
</evidence>
<evidence type="ECO:0000313" key="6">
    <source>
        <dbReference type="Proteomes" id="UP000693946"/>
    </source>
</evidence>
<keyword evidence="3 5" id="KW-0812">Transmembrane</keyword>
<keyword evidence="1" id="KW-1015">Disulfide bond</keyword>
<evidence type="ECO:0000313" key="5">
    <source>
        <dbReference type="EMBL" id="KAG7482343.1"/>
    </source>
</evidence>
<dbReference type="PANTHER" id="PTHR24278">
    <property type="entry name" value="COAGULATION FACTOR"/>
    <property type="match status" value="1"/>
</dbReference>
<dbReference type="InterPro" id="IPR050442">
    <property type="entry name" value="Peptidase_S1_coag_factors"/>
</dbReference>
<dbReference type="GO" id="GO:0005509">
    <property type="term" value="F:calcium ion binding"/>
    <property type="evidence" value="ECO:0007669"/>
    <property type="project" value="InterPro"/>
</dbReference>
<dbReference type="SMART" id="SM00069">
    <property type="entry name" value="GLA"/>
    <property type="match status" value="1"/>
</dbReference>
<keyword evidence="3" id="KW-0472">Membrane</keyword>
<protein>
    <submittedName>
        <fullName evidence="5">Transmembrane gamma-carboxyglutamic acid protein 4</fullName>
    </submittedName>
</protein>
<feature type="region of interest" description="Disordered" evidence="2">
    <location>
        <begin position="303"/>
        <end position="328"/>
    </location>
</feature>
<keyword evidence="3" id="KW-1133">Transmembrane helix</keyword>
<feature type="domain" description="Gla" evidence="4">
    <location>
        <begin position="166"/>
        <end position="212"/>
    </location>
</feature>
<feature type="transmembrane region" description="Helical" evidence="3">
    <location>
        <begin position="224"/>
        <end position="245"/>
    </location>
</feature>
<dbReference type="FunFam" id="4.10.740.10:FF:000001">
    <property type="entry name" value="vitamin K-dependent protein S"/>
    <property type="match status" value="1"/>
</dbReference>
<feature type="transmembrane region" description="Helical" evidence="3">
    <location>
        <begin position="103"/>
        <end position="127"/>
    </location>
</feature>
<dbReference type="PROSITE" id="PS50998">
    <property type="entry name" value="GLA_2"/>
    <property type="match status" value="1"/>
</dbReference>
<dbReference type="AlphaFoldDB" id="A0AAV6Q1S2"/>
<dbReference type="EMBL" id="JAGKHQ010000019">
    <property type="protein sequence ID" value="KAG7482343.1"/>
    <property type="molecule type" value="Genomic_DNA"/>
</dbReference>
<gene>
    <name evidence="5" type="ORF">JOB18_018994</name>
</gene>
<dbReference type="PANTHER" id="PTHR24278:SF38">
    <property type="entry name" value="TRANSMEMBRANE GAMMA-CARBOXYGLUTAMIC ACID PROTEIN 4"/>
    <property type="match status" value="1"/>
</dbReference>
<dbReference type="Pfam" id="PF00594">
    <property type="entry name" value="Gla"/>
    <property type="match status" value="1"/>
</dbReference>
<dbReference type="PROSITE" id="PS00011">
    <property type="entry name" value="GLA_1"/>
    <property type="match status" value="1"/>
</dbReference>
<sequence>MACNTRKSEGLLRLTAHFCPVVHREQHLQLLSVGVNHKTHSQEHNLIAARVAGGNVEDRALIETPEPQPVLFIPTCCCCRRRCCSPHTQVSSQAGVGSLLHHYVPLFIIGARITMLLYVFFLLLHLLSCGDSACTRTLLSQQEQDQEEVFVESGDANSFLGRHLLFNRFDFEIFVPGNLERECHEEVCNYEEAREVFENIPATDDFWEKYNAEKRPSRVDVTSLLVGLIVAGVAIVVAGLLLWYFCQGKCKGRASSVRVRRRRSNATLIMRRLEEVSLQPVHPPACPPLEVEVDLPGLPTYEQAVAKSGQHDAPPPPYPGSRPGSIRR</sequence>
<dbReference type="Proteomes" id="UP000693946">
    <property type="component" value="Linkage Group LG7"/>
</dbReference>
<dbReference type="InterPro" id="IPR000294">
    <property type="entry name" value="GLA_domain"/>
</dbReference>
<proteinExistence type="predicted"/>
<evidence type="ECO:0000256" key="1">
    <source>
        <dbReference type="ARBA" id="ARBA00023157"/>
    </source>
</evidence>
<comment type="caution">
    <text evidence="5">The sequence shown here is derived from an EMBL/GenBank/DDBJ whole genome shotgun (WGS) entry which is preliminary data.</text>
</comment>
<accession>A0AAV6Q1S2</accession>
<dbReference type="GO" id="GO:0005886">
    <property type="term" value="C:plasma membrane"/>
    <property type="evidence" value="ECO:0007669"/>
    <property type="project" value="TreeGrafter"/>
</dbReference>
<evidence type="ECO:0000256" key="2">
    <source>
        <dbReference type="SAM" id="MobiDB-lite"/>
    </source>
</evidence>
<keyword evidence="6" id="KW-1185">Reference proteome</keyword>
<organism evidence="5 6">
    <name type="scientific">Solea senegalensis</name>
    <name type="common">Senegalese sole</name>
    <dbReference type="NCBI Taxonomy" id="28829"/>
    <lineage>
        <taxon>Eukaryota</taxon>
        <taxon>Metazoa</taxon>
        <taxon>Chordata</taxon>
        <taxon>Craniata</taxon>
        <taxon>Vertebrata</taxon>
        <taxon>Euteleostomi</taxon>
        <taxon>Actinopterygii</taxon>
        <taxon>Neopterygii</taxon>
        <taxon>Teleostei</taxon>
        <taxon>Neoteleostei</taxon>
        <taxon>Acanthomorphata</taxon>
        <taxon>Carangaria</taxon>
        <taxon>Pleuronectiformes</taxon>
        <taxon>Pleuronectoidei</taxon>
        <taxon>Soleidae</taxon>
        <taxon>Solea</taxon>
    </lineage>
</organism>
<dbReference type="GO" id="GO:0005615">
    <property type="term" value="C:extracellular space"/>
    <property type="evidence" value="ECO:0007669"/>
    <property type="project" value="TreeGrafter"/>
</dbReference>
<evidence type="ECO:0000256" key="3">
    <source>
        <dbReference type="SAM" id="Phobius"/>
    </source>
</evidence>